<protein>
    <submittedName>
        <fullName evidence="2">Transmembrane protein, putative</fullName>
    </submittedName>
</protein>
<evidence type="ECO:0000313" key="2">
    <source>
        <dbReference type="EMBL" id="CUG89374.1"/>
    </source>
</evidence>
<dbReference type="VEuPathDB" id="TriTrypDB:BSAL_20745"/>
<dbReference type="AlphaFoldDB" id="A0A0S4JGZ2"/>
<dbReference type="Proteomes" id="UP000051952">
    <property type="component" value="Unassembled WGS sequence"/>
</dbReference>
<dbReference type="EMBL" id="CYKH01001730">
    <property type="protein sequence ID" value="CUG89374.1"/>
    <property type="molecule type" value="Genomic_DNA"/>
</dbReference>
<keyword evidence="3" id="KW-1185">Reference proteome</keyword>
<sequence length="118" mass="13561">MNLNFVIRYFRNHRRSAVLTGNGVLGPKKPRVKNCARRIRRNFLTFDTRLASLPTTSISFFFLCDSFFFVVIIAILYASMLMKHRIVQQSSMKQSVSYLPISNREDSATDLSTSPPHT</sequence>
<accession>A0A0S4JGZ2</accession>
<organism evidence="2 3">
    <name type="scientific">Bodo saltans</name>
    <name type="common">Flagellated protozoan</name>
    <dbReference type="NCBI Taxonomy" id="75058"/>
    <lineage>
        <taxon>Eukaryota</taxon>
        <taxon>Discoba</taxon>
        <taxon>Euglenozoa</taxon>
        <taxon>Kinetoplastea</taxon>
        <taxon>Metakinetoplastina</taxon>
        <taxon>Eubodonida</taxon>
        <taxon>Bodonidae</taxon>
        <taxon>Bodo</taxon>
    </lineage>
</organism>
<gene>
    <name evidence="2" type="ORF">BSAL_20745</name>
</gene>
<name>A0A0S4JGZ2_BODSA</name>
<evidence type="ECO:0000313" key="3">
    <source>
        <dbReference type="Proteomes" id="UP000051952"/>
    </source>
</evidence>
<keyword evidence="1" id="KW-1133">Transmembrane helix</keyword>
<evidence type="ECO:0000256" key="1">
    <source>
        <dbReference type="SAM" id="Phobius"/>
    </source>
</evidence>
<reference evidence="3" key="1">
    <citation type="submission" date="2015-09" db="EMBL/GenBank/DDBJ databases">
        <authorList>
            <consortium name="Pathogen Informatics"/>
        </authorList>
    </citation>
    <scope>NUCLEOTIDE SEQUENCE [LARGE SCALE GENOMIC DNA]</scope>
    <source>
        <strain evidence="3">Lake Konstanz</strain>
    </source>
</reference>
<proteinExistence type="predicted"/>
<feature type="transmembrane region" description="Helical" evidence="1">
    <location>
        <begin position="58"/>
        <end position="82"/>
    </location>
</feature>
<keyword evidence="1" id="KW-0472">Membrane</keyword>
<keyword evidence="1 2" id="KW-0812">Transmembrane</keyword>